<dbReference type="PANTHER" id="PTHR21274">
    <property type="entry name" value="MECKELIN"/>
    <property type="match status" value="1"/>
</dbReference>
<evidence type="ECO:0000313" key="4">
    <source>
        <dbReference type="Proteomes" id="UP001142055"/>
    </source>
</evidence>
<dbReference type="Pfam" id="PF09773">
    <property type="entry name" value="Meckelin"/>
    <property type="match status" value="1"/>
</dbReference>
<gene>
    <name evidence="3" type="ORF">RDWZM_007130</name>
</gene>
<dbReference type="OMA" id="RDQYDSI"/>
<dbReference type="AlphaFoldDB" id="A0A9Q0RME7"/>
<dbReference type="InterPro" id="IPR019170">
    <property type="entry name" value="Meckelin"/>
</dbReference>
<name>A0A9Q0RME7_BLOTA</name>
<feature type="transmembrane region" description="Helical" evidence="2">
    <location>
        <begin position="314"/>
        <end position="333"/>
    </location>
</feature>
<evidence type="ECO:0000313" key="3">
    <source>
        <dbReference type="EMBL" id="KAJ6221318.1"/>
    </source>
</evidence>
<feature type="transmembrane region" description="Helical" evidence="2">
    <location>
        <begin position="354"/>
        <end position="381"/>
    </location>
</feature>
<keyword evidence="2" id="KW-0812">Transmembrane</keyword>
<evidence type="ECO:0000256" key="2">
    <source>
        <dbReference type="SAM" id="Phobius"/>
    </source>
</evidence>
<comment type="caution">
    <text evidence="3">The sequence shown here is derived from an EMBL/GenBank/DDBJ whole genome shotgun (WGS) entry which is preliminary data.</text>
</comment>
<dbReference type="GO" id="GO:0060271">
    <property type="term" value="P:cilium assembly"/>
    <property type="evidence" value="ECO:0007669"/>
    <property type="project" value="InterPro"/>
</dbReference>
<feature type="compositionally biased region" description="Basic and acidic residues" evidence="1">
    <location>
        <begin position="444"/>
        <end position="453"/>
    </location>
</feature>
<keyword evidence="4" id="KW-1185">Reference proteome</keyword>
<dbReference type="InterPro" id="IPR009030">
    <property type="entry name" value="Growth_fac_rcpt_cys_sf"/>
</dbReference>
<keyword evidence="2" id="KW-1133">Transmembrane helix</keyword>
<evidence type="ECO:0008006" key="5">
    <source>
        <dbReference type="Google" id="ProtNLM"/>
    </source>
</evidence>
<sequence length="806" mass="94275">MEELIDGKLQCINRTCEDGQEFRLGECGRCETDGTDCSCPDGQTLHKFYVEDHSTNQSSVTFRCSSSSYDQMSCSISHWMASKGSCKCPNSGYVEEGGSCLPKSNLLSEDSRLQYSTLSIGYKRFVSRFLYTTLRASNGRLDRMEQIDLNDLFLCKDERLQHRQVRFGINLHKKCKWNSNDLWHITTKFEKAKFNELYFYSTSKSKLYPVPIVFIYEDQILSRWMVRRFFLVDSNIGKDINRFGNIQDANSFVIYAKSVSLQFRISKHSNDGKMYPPIIKIEYGLIDFETMNRNQTIETEFNVTFQMNDSNFKYNLNLMISILCSFAILWSIFRTWCWTHRTGIENIDLSVIANFIFNTTSTISNILIIVCIIFILNHLIVFKFQTIIHTVLLTPIQESTIIIYLTIAFMLKLIQLFKLIISITSVDIFFLDWEKPRKVDNYGKVDEKNRDSSSQHGIMGEQNSPTNTTIWRSYFVTNEWFELSHERRIHIGSHILLLLFLLECSGWKNFIHVIPQSVASEEQSYEEIPESCLARIGLASILYVLLASIQFLFKKYLSENLGYGKLHEFIDLCSVSNISVFCLEHKRYGYYLHGQSPSGRSDVNMLEMYQQLEMEESDLCSKRGLLPNTEQQTFEMYIPPAVYDHWESIRMGFNKSKRSLPSPMMMNHIKSSSRDLDKAKMVQTYSNINRFLCSFIEHTFGEADYIVQDRTVIESLFNFEMSTIHQKGRFYNDNGHSFENILLYGIEITVSSFEMMTFLMIDLIWRDYRIASIGTYFISKMIKRIYMKMFRRNLVCKTLMDERFLI</sequence>
<evidence type="ECO:0000256" key="1">
    <source>
        <dbReference type="SAM" id="MobiDB-lite"/>
    </source>
</evidence>
<reference evidence="3" key="1">
    <citation type="submission" date="2022-12" db="EMBL/GenBank/DDBJ databases">
        <title>Genome assemblies of Blomia tropicalis.</title>
        <authorList>
            <person name="Cui Y."/>
        </authorList>
    </citation>
    <scope>NUCLEOTIDE SEQUENCE</scope>
    <source>
        <tissue evidence="3">Adult mites</tissue>
    </source>
</reference>
<protein>
    <recommendedName>
        <fullName evidence="5">Meckelin</fullName>
    </recommendedName>
</protein>
<dbReference type="GO" id="GO:0036038">
    <property type="term" value="C:MKS complex"/>
    <property type="evidence" value="ECO:0007669"/>
    <property type="project" value="InterPro"/>
</dbReference>
<dbReference type="SUPFAM" id="SSF57184">
    <property type="entry name" value="Growth factor receptor domain"/>
    <property type="match status" value="1"/>
</dbReference>
<organism evidence="3 4">
    <name type="scientific">Blomia tropicalis</name>
    <name type="common">Mite</name>
    <dbReference type="NCBI Taxonomy" id="40697"/>
    <lineage>
        <taxon>Eukaryota</taxon>
        <taxon>Metazoa</taxon>
        <taxon>Ecdysozoa</taxon>
        <taxon>Arthropoda</taxon>
        <taxon>Chelicerata</taxon>
        <taxon>Arachnida</taxon>
        <taxon>Acari</taxon>
        <taxon>Acariformes</taxon>
        <taxon>Sarcoptiformes</taxon>
        <taxon>Astigmata</taxon>
        <taxon>Glycyphagoidea</taxon>
        <taxon>Echimyopodidae</taxon>
        <taxon>Blomia</taxon>
    </lineage>
</organism>
<accession>A0A9Q0RME7</accession>
<keyword evidence="2" id="KW-0472">Membrane</keyword>
<feature type="compositionally biased region" description="Polar residues" evidence="1">
    <location>
        <begin position="454"/>
        <end position="463"/>
    </location>
</feature>
<feature type="region of interest" description="Disordered" evidence="1">
    <location>
        <begin position="444"/>
        <end position="463"/>
    </location>
</feature>
<feature type="transmembrane region" description="Helical" evidence="2">
    <location>
        <begin position="534"/>
        <end position="553"/>
    </location>
</feature>
<dbReference type="Proteomes" id="UP001142055">
    <property type="component" value="Chromosome 2"/>
</dbReference>
<proteinExistence type="predicted"/>
<dbReference type="EMBL" id="JAPWDV010000002">
    <property type="protein sequence ID" value="KAJ6221318.1"/>
    <property type="molecule type" value="Genomic_DNA"/>
</dbReference>
<dbReference type="PANTHER" id="PTHR21274:SF0">
    <property type="entry name" value="MECKELIN"/>
    <property type="match status" value="1"/>
</dbReference>